<protein>
    <submittedName>
        <fullName evidence="2">Uncharacterized protein</fullName>
    </submittedName>
</protein>
<evidence type="ECO:0000313" key="3">
    <source>
        <dbReference type="Proteomes" id="UP000002274"/>
    </source>
</evidence>
<dbReference type="BioCyc" id="PMAR59922:G1G80-2205-MONOMER"/>
<dbReference type="HOGENOM" id="CLU_105887_0_0_3"/>
<feature type="compositionally biased region" description="Basic and acidic residues" evidence="1">
    <location>
        <begin position="166"/>
        <end position="177"/>
    </location>
</feature>
<sequence length="187" mass="20704">MTLHGGINALKQVNAKGKTFLLVALAVVLNGCMTSSSKPSWAIYPLQRHQAHDGLAVVSEPDGYGVHLFLETDTSDPAICTPRWLPDPARLFNGNGNAPFSSGLASRKEFFVVVARGDVRRALKRELKALCVDRAPRARWRWQEPPRAADQVKPLRLPALEEEDLLRDPEEERKLQEELLNGNSSGS</sequence>
<name>A2CCN5_PROM3</name>
<feature type="region of interest" description="Disordered" evidence="1">
    <location>
        <begin position="148"/>
        <end position="187"/>
    </location>
</feature>
<dbReference type="EMBL" id="CP000554">
    <property type="protein sequence ID" value="ABM79245.1"/>
    <property type="molecule type" value="Genomic_DNA"/>
</dbReference>
<proteinExistence type="predicted"/>
<dbReference type="KEGG" id="pmf:P9303_25141"/>
<evidence type="ECO:0000256" key="1">
    <source>
        <dbReference type="SAM" id="MobiDB-lite"/>
    </source>
</evidence>
<dbReference type="AlphaFoldDB" id="A2CCN5"/>
<reference evidence="2 3" key="1">
    <citation type="journal article" date="2007" name="PLoS Genet.">
        <title>Patterns and implications of gene gain and loss in the evolution of Prochlorococcus.</title>
        <authorList>
            <person name="Kettler G.C."/>
            <person name="Martiny A.C."/>
            <person name="Huang K."/>
            <person name="Zucker J."/>
            <person name="Coleman M.L."/>
            <person name="Rodrigue S."/>
            <person name="Chen F."/>
            <person name="Lapidus A."/>
            <person name="Ferriera S."/>
            <person name="Johnson J."/>
            <person name="Steglich C."/>
            <person name="Church G.M."/>
            <person name="Richardson P."/>
            <person name="Chisholm S.W."/>
        </authorList>
    </citation>
    <scope>NUCLEOTIDE SEQUENCE [LARGE SCALE GENOMIC DNA]</scope>
    <source>
        <strain evidence="2 3">MIT 9303</strain>
    </source>
</reference>
<organism evidence="2 3">
    <name type="scientific">Prochlorococcus marinus (strain MIT 9303)</name>
    <dbReference type="NCBI Taxonomy" id="59922"/>
    <lineage>
        <taxon>Bacteria</taxon>
        <taxon>Bacillati</taxon>
        <taxon>Cyanobacteriota</taxon>
        <taxon>Cyanophyceae</taxon>
        <taxon>Synechococcales</taxon>
        <taxon>Prochlorococcaceae</taxon>
        <taxon>Prochlorococcus</taxon>
    </lineage>
</organism>
<dbReference type="RefSeq" id="WP_011827091.1">
    <property type="nucleotide sequence ID" value="NC_008820.1"/>
</dbReference>
<gene>
    <name evidence="2" type="ordered locus">P9303_25141</name>
</gene>
<dbReference type="STRING" id="59922.P9303_25141"/>
<evidence type="ECO:0000313" key="2">
    <source>
        <dbReference type="EMBL" id="ABM79245.1"/>
    </source>
</evidence>
<dbReference type="Proteomes" id="UP000002274">
    <property type="component" value="Chromosome"/>
</dbReference>
<accession>A2CCN5</accession>